<feature type="transmembrane region" description="Helical" evidence="1">
    <location>
        <begin position="97"/>
        <end position="119"/>
    </location>
</feature>
<feature type="transmembrane region" description="Helical" evidence="1">
    <location>
        <begin position="7"/>
        <end position="29"/>
    </location>
</feature>
<keyword evidence="1" id="KW-1133">Transmembrane helix</keyword>
<evidence type="ECO:0008006" key="4">
    <source>
        <dbReference type="Google" id="ProtNLM"/>
    </source>
</evidence>
<dbReference type="RefSeq" id="WP_163290075.1">
    <property type="nucleotide sequence ID" value="NZ_JAAGWY010000002.1"/>
</dbReference>
<dbReference type="Proteomes" id="UP000474967">
    <property type="component" value="Unassembled WGS sequence"/>
</dbReference>
<dbReference type="EMBL" id="JAAGWY010000002">
    <property type="protein sequence ID" value="NEN06686.1"/>
    <property type="molecule type" value="Genomic_DNA"/>
</dbReference>
<reference evidence="2 3" key="1">
    <citation type="journal article" date="2014" name="J. Microbiol.">
        <title>Diaminobutyricibacter tongyongensis gen. nov., sp. nov. and Homoserinibacter gongjuensis gen. nov., sp. nov. belong to the family Microbacteriaceae.</title>
        <authorList>
            <person name="Kim S.J."/>
            <person name="Ahn J.H."/>
            <person name="Weon H.Y."/>
            <person name="Hamada M."/>
            <person name="Suzuki K."/>
            <person name="Kwon S.W."/>
        </authorList>
    </citation>
    <scope>NUCLEOTIDE SEQUENCE [LARGE SCALE GENOMIC DNA]</scope>
    <source>
        <strain evidence="2 3">NBRC 108724</strain>
    </source>
</reference>
<evidence type="ECO:0000313" key="2">
    <source>
        <dbReference type="EMBL" id="NEN06686.1"/>
    </source>
</evidence>
<comment type="caution">
    <text evidence="2">The sequence shown here is derived from an EMBL/GenBank/DDBJ whole genome shotgun (WGS) entry which is preliminary data.</text>
</comment>
<proteinExistence type="predicted"/>
<keyword evidence="3" id="KW-1185">Reference proteome</keyword>
<evidence type="ECO:0000256" key="1">
    <source>
        <dbReference type="SAM" id="Phobius"/>
    </source>
</evidence>
<evidence type="ECO:0000313" key="3">
    <source>
        <dbReference type="Proteomes" id="UP000474967"/>
    </source>
</evidence>
<protein>
    <recommendedName>
        <fullName evidence="4">MFS transporter permease</fullName>
    </recommendedName>
</protein>
<keyword evidence="1" id="KW-0812">Transmembrane</keyword>
<feature type="transmembrane region" description="Helical" evidence="1">
    <location>
        <begin position="69"/>
        <end position="91"/>
    </location>
</feature>
<accession>A0A6L9XZF3</accession>
<organism evidence="2 3">
    <name type="scientific">Leifsonia tongyongensis</name>
    <dbReference type="NCBI Taxonomy" id="1268043"/>
    <lineage>
        <taxon>Bacteria</taxon>
        <taxon>Bacillati</taxon>
        <taxon>Actinomycetota</taxon>
        <taxon>Actinomycetes</taxon>
        <taxon>Micrococcales</taxon>
        <taxon>Microbacteriaceae</taxon>
        <taxon>Leifsonia</taxon>
    </lineage>
</organism>
<sequence>MILRRAFYWWLFPSAVILPAWLLVGWAIFGGGGWTFLGLLIACPVLFIAMLVIGGIVRARRSVRDAKAVSWYDVGLLAAWHLSIIAFGFFIAGVSGWIAVLGILLGLATFWVSLWELLVETRERVQQTFDAYERAAQPGAMGRPDPGVVDGGEYIVIEERRDDE</sequence>
<name>A0A6L9XZF3_9MICO</name>
<gene>
    <name evidence="2" type="ORF">G3T36_12490</name>
</gene>
<dbReference type="AlphaFoldDB" id="A0A6L9XZF3"/>
<feature type="transmembrane region" description="Helical" evidence="1">
    <location>
        <begin position="35"/>
        <end position="57"/>
    </location>
</feature>
<keyword evidence="1" id="KW-0472">Membrane</keyword>